<keyword evidence="7" id="KW-1185">Reference proteome</keyword>
<dbReference type="Pfam" id="PF10297">
    <property type="entry name" value="Hap4_Hap_bind"/>
    <property type="match status" value="1"/>
</dbReference>
<dbReference type="Pfam" id="PF00170">
    <property type="entry name" value="bZIP_1"/>
    <property type="match status" value="1"/>
</dbReference>
<feature type="coiled-coil region" evidence="3">
    <location>
        <begin position="78"/>
        <end position="137"/>
    </location>
</feature>
<proteinExistence type="predicted"/>
<dbReference type="InterPro" id="IPR050936">
    <property type="entry name" value="AP-1-like"/>
</dbReference>
<feature type="compositionally biased region" description="Basic and acidic residues" evidence="4">
    <location>
        <begin position="449"/>
        <end position="463"/>
    </location>
</feature>
<dbReference type="PANTHER" id="PTHR40621:SF7">
    <property type="entry name" value="BZIP DOMAIN-CONTAINING PROTEIN"/>
    <property type="match status" value="1"/>
</dbReference>
<organism evidence="6 7">
    <name type="scientific">Malassezia pachydermatis</name>
    <dbReference type="NCBI Taxonomy" id="77020"/>
    <lineage>
        <taxon>Eukaryota</taxon>
        <taxon>Fungi</taxon>
        <taxon>Dikarya</taxon>
        <taxon>Basidiomycota</taxon>
        <taxon>Ustilaginomycotina</taxon>
        <taxon>Malasseziomycetes</taxon>
        <taxon>Malasseziales</taxon>
        <taxon>Malasseziaceae</taxon>
        <taxon>Malassezia</taxon>
    </lineage>
</organism>
<dbReference type="RefSeq" id="XP_017993507.1">
    <property type="nucleotide sequence ID" value="XM_018137539.1"/>
</dbReference>
<dbReference type="EMBL" id="LGAV01000001">
    <property type="protein sequence ID" value="KOS15875.1"/>
    <property type="molecule type" value="Genomic_DNA"/>
</dbReference>
<evidence type="ECO:0000313" key="6">
    <source>
        <dbReference type="EMBL" id="KOS15875.1"/>
    </source>
</evidence>
<name>A0A0M9VQU2_9BASI</name>
<dbReference type="SUPFAM" id="SSF57959">
    <property type="entry name" value="Leucine zipper domain"/>
    <property type="match status" value="1"/>
</dbReference>
<feature type="region of interest" description="Disordered" evidence="4">
    <location>
        <begin position="323"/>
        <end position="343"/>
    </location>
</feature>
<dbReference type="Gene3D" id="1.20.5.170">
    <property type="match status" value="1"/>
</dbReference>
<dbReference type="InterPro" id="IPR046347">
    <property type="entry name" value="bZIP_sf"/>
</dbReference>
<evidence type="ECO:0000256" key="4">
    <source>
        <dbReference type="SAM" id="MobiDB-lite"/>
    </source>
</evidence>
<comment type="caution">
    <text evidence="6">The sequence shown here is derived from an EMBL/GenBank/DDBJ whole genome shotgun (WGS) entry which is preliminary data.</text>
</comment>
<feature type="region of interest" description="Disordered" evidence="4">
    <location>
        <begin position="1"/>
        <end position="73"/>
    </location>
</feature>
<comment type="subcellular location">
    <subcellularLocation>
        <location evidence="1">Nucleus</location>
    </subcellularLocation>
</comment>
<feature type="compositionally biased region" description="Polar residues" evidence="4">
    <location>
        <begin position="139"/>
        <end position="152"/>
    </location>
</feature>
<feature type="region of interest" description="Disordered" evidence="4">
    <location>
        <begin position="432"/>
        <end position="496"/>
    </location>
</feature>
<evidence type="ECO:0000313" key="7">
    <source>
        <dbReference type="Proteomes" id="UP000037751"/>
    </source>
</evidence>
<dbReference type="SMART" id="SM00338">
    <property type="entry name" value="BRLZ"/>
    <property type="match status" value="1"/>
</dbReference>
<feature type="region of interest" description="Disordered" evidence="4">
    <location>
        <begin position="138"/>
        <end position="220"/>
    </location>
</feature>
<accession>A0A0M9VQU2</accession>
<dbReference type="GO" id="GO:0000976">
    <property type="term" value="F:transcription cis-regulatory region binding"/>
    <property type="evidence" value="ECO:0007669"/>
    <property type="project" value="InterPro"/>
</dbReference>
<dbReference type="AlphaFoldDB" id="A0A0M9VQU2"/>
<protein>
    <submittedName>
        <fullName evidence="6">Tpa: b-zip transcription factor</fullName>
    </submittedName>
</protein>
<dbReference type="Proteomes" id="UP000037751">
    <property type="component" value="Unassembled WGS sequence"/>
</dbReference>
<gene>
    <name evidence="6" type="ORF">Malapachy_3060</name>
</gene>
<dbReference type="InterPro" id="IPR004827">
    <property type="entry name" value="bZIP"/>
</dbReference>
<evidence type="ECO:0000256" key="2">
    <source>
        <dbReference type="ARBA" id="ARBA00023242"/>
    </source>
</evidence>
<dbReference type="PANTHER" id="PTHR40621">
    <property type="entry name" value="TRANSCRIPTION FACTOR KAPC-RELATED"/>
    <property type="match status" value="1"/>
</dbReference>
<feature type="compositionally biased region" description="Polar residues" evidence="4">
    <location>
        <begin position="432"/>
        <end position="448"/>
    </location>
</feature>
<dbReference type="CDD" id="cd14688">
    <property type="entry name" value="bZIP_YAP"/>
    <property type="match status" value="1"/>
</dbReference>
<dbReference type="STRING" id="77020.A0A0M9VQU2"/>
<evidence type="ECO:0000259" key="5">
    <source>
        <dbReference type="PROSITE" id="PS00036"/>
    </source>
</evidence>
<reference evidence="6 7" key="1">
    <citation type="submission" date="2015-07" db="EMBL/GenBank/DDBJ databases">
        <title>Draft Genome Sequence of Malassezia furfur CBS1878 and Malassezia pachydermatis CBS1879.</title>
        <authorList>
            <person name="Triana S."/>
            <person name="Ohm R."/>
            <person name="Gonzalez A."/>
            <person name="DeCock H."/>
            <person name="Restrepo S."/>
            <person name="Celis A."/>
        </authorList>
    </citation>
    <scope>NUCLEOTIDE SEQUENCE [LARGE SCALE GENOMIC DNA]</scope>
    <source>
        <strain evidence="6 7">CBS 1879</strain>
    </source>
</reference>
<evidence type="ECO:0000256" key="1">
    <source>
        <dbReference type="ARBA" id="ARBA00004123"/>
    </source>
</evidence>
<dbReference type="InterPro" id="IPR018287">
    <property type="entry name" value="Hap4_TF_heteromerisation"/>
</dbReference>
<feature type="compositionally biased region" description="Polar residues" evidence="4">
    <location>
        <begin position="477"/>
        <end position="488"/>
    </location>
</feature>
<evidence type="ECO:0000256" key="3">
    <source>
        <dbReference type="SAM" id="Coils"/>
    </source>
</evidence>
<keyword evidence="2" id="KW-0539">Nucleus</keyword>
<dbReference type="OrthoDB" id="5374328at2759"/>
<dbReference type="GO" id="GO:0090575">
    <property type="term" value="C:RNA polymerase II transcription regulator complex"/>
    <property type="evidence" value="ECO:0007669"/>
    <property type="project" value="TreeGrafter"/>
</dbReference>
<dbReference type="PROSITE" id="PS00036">
    <property type="entry name" value="BZIP_BASIC"/>
    <property type="match status" value="1"/>
</dbReference>
<sequence length="496" mass="53908">MSATAIDPSHAVRLGPPSPMSLPSSTDIPEVIKPSKEWVLPARGKPGRKPSASVPLTKRKAQNRASQRAFRERRSAYVTELEQKVAQYEAREIEANIQMQRIAQQYKEEATVLRSANEELKARCEQLEKQMQALLPSKIKSSPTQSHQSMSPPTIPTPTCAKPDPTLEHGSSYPLSSLPLKVSPHAKSASSPQTRAPMASVTSPSSKSLPTAGSVTDGAPYMQDAEEDDMEIDCGFCTDAEVCVCRGQARLDLGEAASNPPPSSTSTSVKLTALPLRTMHKPRLWTTTLESETPPKLASALPYSVQGRSTGNRSAPRARLWPYTDARAPPSTPSSTSSSTGMMCTGDPRHCRACNSDPALAEFCTEVQRTIRWPTSTQRQGTPLRQDSQEEGESIPHAFGRLRNHPNFSSWRGGLDILAEVVARDPVSHQISKACESTAQPTSASELPSTERQKPYIIVREEAVSEALSMLDKPDTATASSPTTNQAAPSRRPWPR</sequence>
<keyword evidence="3" id="KW-0175">Coiled coil</keyword>
<dbReference type="VEuPathDB" id="FungiDB:Malapachy_3060"/>
<feature type="compositionally biased region" description="Polar residues" evidence="4">
    <location>
        <begin position="188"/>
        <end position="214"/>
    </location>
</feature>
<dbReference type="GeneID" id="28729415"/>
<dbReference type="GO" id="GO:0001228">
    <property type="term" value="F:DNA-binding transcription activator activity, RNA polymerase II-specific"/>
    <property type="evidence" value="ECO:0007669"/>
    <property type="project" value="TreeGrafter"/>
</dbReference>
<feature type="domain" description="BZIP" evidence="5">
    <location>
        <begin position="58"/>
        <end position="73"/>
    </location>
</feature>